<sequence length="510" mass="59199">MGLLSKKKANDDDFIEGAEPPPEEEAPPPVDLDAEIDESDSAETVAAKVKARQKRRANKLLYKLSRCTDFTLKLLRLRKNVKPRLRELTVRNSEKNNEHLHLNVLWPCHCIILKKKLQSFVQIRSANQRLIFEGRILKDDDMIPEECFAKDSKDGKELVSHIWMINVGFSMDKFAKKYTVDGKEYFSNKAEMEAFYAAIEREKQEKDRRASTAGIKNKFMKVKAGFNFFNLAAKEPPAKPHNAIVEELITTATKYNARDDWDLPTRPNIFKGFMEEKFIHEKHQEDEYLNQMKMNMWMGDLHEKFAAADAFHTGHVAIHDLRRIVKKELEMEHVHEVDKTVDMIIHKSETGDCHYDHDIIVKESIKVMMEALTLHISGKQLRAQSQRLAAEADKKKKMYYWIKDDEDLAQERKEELGKITVFNCPAFEPQPFDDRRCKWCKNDRSLHTIIHTKKDYEVMIARRNADIMSAAVDLGEANEIAARQAETKRKLKLQNKKLGGAKIDWEDTDA</sequence>
<dbReference type="EMBL" id="BRYB01000019">
    <property type="protein sequence ID" value="GMI20628.1"/>
    <property type="molecule type" value="Genomic_DNA"/>
</dbReference>
<dbReference type="Gene3D" id="3.10.20.90">
    <property type="entry name" value="Phosphatidylinositol 3-kinase Catalytic Subunit, Chain A, domain 1"/>
    <property type="match status" value="1"/>
</dbReference>
<feature type="region of interest" description="Disordered" evidence="1">
    <location>
        <begin position="1"/>
        <end position="40"/>
    </location>
</feature>
<dbReference type="Pfam" id="PF00240">
    <property type="entry name" value="ubiquitin"/>
    <property type="match status" value="1"/>
</dbReference>
<dbReference type="InterPro" id="IPR029071">
    <property type="entry name" value="Ubiquitin-like_domsf"/>
</dbReference>
<name>A0ABQ6M6X9_9STRA</name>
<evidence type="ECO:0000313" key="3">
    <source>
        <dbReference type="EMBL" id="GMI20628.1"/>
    </source>
</evidence>
<proteinExistence type="predicted"/>
<dbReference type="Proteomes" id="UP001165060">
    <property type="component" value="Unassembled WGS sequence"/>
</dbReference>
<comment type="caution">
    <text evidence="3">The sequence shown here is derived from an EMBL/GenBank/DDBJ whole genome shotgun (WGS) entry which is preliminary data.</text>
</comment>
<accession>A0ABQ6M6X9</accession>
<keyword evidence="4" id="KW-1185">Reference proteome</keyword>
<feature type="domain" description="Ubiquitin-like" evidence="2">
    <location>
        <begin position="113"/>
        <end position="145"/>
    </location>
</feature>
<evidence type="ECO:0000313" key="4">
    <source>
        <dbReference type="Proteomes" id="UP001165060"/>
    </source>
</evidence>
<protein>
    <recommendedName>
        <fullName evidence="2">Ubiquitin-like domain-containing protein</fullName>
    </recommendedName>
</protein>
<gene>
    <name evidence="3" type="ORF">TeGR_g925</name>
</gene>
<evidence type="ECO:0000256" key="1">
    <source>
        <dbReference type="SAM" id="MobiDB-lite"/>
    </source>
</evidence>
<organism evidence="3 4">
    <name type="scientific">Tetraparma gracilis</name>
    <dbReference type="NCBI Taxonomy" id="2962635"/>
    <lineage>
        <taxon>Eukaryota</taxon>
        <taxon>Sar</taxon>
        <taxon>Stramenopiles</taxon>
        <taxon>Ochrophyta</taxon>
        <taxon>Bolidophyceae</taxon>
        <taxon>Parmales</taxon>
        <taxon>Triparmaceae</taxon>
        <taxon>Tetraparma</taxon>
    </lineage>
</organism>
<dbReference type="InterPro" id="IPR000626">
    <property type="entry name" value="Ubiquitin-like_dom"/>
</dbReference>
<reference evidence="3 4" key="1">
    <citation type="journal article" date="2023" name="Commun. Biol.">
        <title>Genome analysis of Parmales, the sister group of diatoms, reveals the evolutionary specialization of diatoms from phago-mixotrophs to photoautotrophs.</title>
        <authorList>
            <person name="Ban H."/>
            <person name="Sato S."/>
            <person name="Yoshikawa S."/>
            <person name="Yamada K."/>
            <person name="Nakamura Y."/>
            <person name="Ichinomiya M."/>
            <person name="Sato N."/>
            <person name="Blanc-Mathieu R."/>
            <person name="Endo H."/>
            <person name="Kuwata A."/>
            <person name="Ogata H."/>
        </authorList>
    </citation>
    <scope>NUCLEOTIDE SEQUENCE [LARGE SCALE GENOMIC DNA]</scope>
</reference>
<dbReference type="SUPFAM" id="SSF54236">
    <property type="entry name" value="Ubiquitin-like"/>
    <property type="match status" value="1"/>
</dbReference>
<dbReference type="PROSITE" id="PS50053">
    <property type="entry name" value="UBIQUITIN_2"/>
    <property type="match status" value="1"/>
</dbReference>
<feature type="compositionally biased region" description="Acidic residues" evidence="1">
    <location>
        <begin position="12"/>
        <end position="40"/>
    </location>
</feature>
<evidence type="ECO:0000259" key="2">
    <source>
        <dbReference type="PROSITE" id="PS50053"/>
    </source>
</evidence>